<feature type="transmembrane region" description="Helical" evidence="1">
    <location>
        <begin position="173"/>
        <end position="195"/>
    </location>
</feature>
<dbReference type="InterPro" id="IPR008526">
    <property type="entry name" value="YedI"/>
</dbReference>
<reference evidence="2 3" key="1">
    <citation type="submission" date="2018-05" db="EMBL/GenBank/DDBJ databases">
        <title>Rhodoferax soyangensis sp.nov., isolated from an oligotrophic freshwater lake.</title>
        <authorList>
            <person name="Park M."/>
        </authorList>
    </citation>
    <scope>NUCLEOTIDE SEQUENCE [LARGE SCALE GENOMIC DNA]</scope>
    <source>
        <strain evidence="2 3">IMCC26218</strain>
    </source>
</reference>
<feature type="transmembrane region" description="Helical" evidence="1">
    <location>
        <begin position="288"/>
        <end position="309"/>
    </location>
</feature>
<evidence type="ECO:0000313" key="2">
    <source>
        <dbReference type="EMBL" id="RFO96807.1"/>
    </source>
</evidence>
<accession>A0A3E1RBS3</accession>
<keyword evidence="1" id="KW-0812">Transmembrane</keyword>
<gene>
    <name evidence="2" type="ORF">DIC66_12140</name>
</gene>
<dbReference type="Proteomes" id="UP000260665">
    <property type="component" value="Unassembled WGS sequence"/>
</dbReference>
<dbReference type="PIRSF" id="PIRSF016660">
    <property type="entry name" value="YedI"/>
    <property type="match status" value="1"/>
</dbReference>
<dbReference type="Pfam" id="PF05661">
    <property type="entry name" value="DUF808"/>
    <property type="match status" value="1"/>
</dbReference>
<keyword evidence="1" id="KW-1133">Transmembrane helix</keyword>
<dbReference type="PANTHER" id="PTHR30503:SF3">
    <property type="entry name" value="INNER MEMBRANE PROTEIN YEDI"/>
    <property type="match status" value="1"/>
</dbReference>
<feature type="transmembrane region" description="Helical" evidence="1">
    <location>
        <begin position="228"/>
        <end position="250"/>
    </location>
</feature>
<comment type="caution">
    <text evidence="2">The sequence shown here is derived from an EMBL/GenBank/DDBJ whole genome shotgun (WGS) entry which is preliminary data.</text>
</comment>
<name>A0A3E1RBS3_9BURK</name>
<feature type="transmembrane region" description="Helical" evidence="1">
    <location>
        <begin position="74"/>
        <end position="99"/>
    </location>
</feature>
<dbReference type="RefSeq" id="WP_117177611.1">
    <property type="nucleotide sequence ID" value="NZ_QFZK01000006.1"/>
</dbReference>
<sequence length="318" mass="33162">MASSLFALLDDIATLLDDVALLTKVAAKKTAGVLGDDLALNAQQVSGVAADRELPVVWAVCKGSLVNKLILVPLAMVLSVTMPWLITPLLMLGGAYLCYEGFEKLAHAFMHRAGDPDDLSDELMQALADPSVDLVALEKDKIKGAIRTDFVLSAEIIAITLGTVQSSVWTTQLAVLSGVAFIMTVGVYGLVAGIVKIDDLGLYLSRLPVQGSRWKQALGLWLLDAAPWLMKALSVLGTAAMFLVGGGILAHGLPFVHHAAEAIGEGFAAGVGTAGAWLAPVVSLSLDLLVGVAAGALVLVLVMAGQRLVHMLRPARGS</sequence>
<dbReference type="PANTHER" id="PTHR30503">
    <property type="entry name" value="INNER MEMBRANE PROTEIN YEDI"/>
    <property type="match status" value="1"/>
</dbReference>
<protein>
    <submittedName>
        <fullName evidence="2">DUF808 domain-containing protein</fullName>
    </submittedName>
</protein>
<evidence type="ECO:0000256" key="1">
    <source>
        <dbReference type="SAM" id="Phobius"/>
    </source>
</evidence>
<evidence type="ECO:0000313" key="3">
    <source>
        <dbReference type="Proteomes" id="UP000260665"/>
    </source>
</evidence>
<proteinExistence type="predicted"/>
<dbReference type="AlphaFoldDB" id="A0A3E1RBS3"/>
<dbReference type="OrthoDB" id="9814178at2"/>
<dbReference type="EMBL" id="QFZK01000006">
    <property type="protein sequence ID" value="RFO96807.1"/>
    <property type="molecule type" value="Genomic_DNA"/>
</dbReference>
<keyword evidence="1" id="KW-0472">Membrane</keyword>
<dbReference type="GO" id="GO:0005886">
    <property type="term" value="C:plasma membrane"/>
    <property type="evidence" value="ECO:0007669"/>
    <property type="project" value="TreeGrafter"/>
</dbReference>
<feature type="transmembrane region" description="Helical" evidence="1">
    <location>
        <begin position="262"/>
        <end position="282"/>
    </location>
</feature>
<keyword evidence="3" id="KW-1185">Reference proteome</keyword>
<organism evidence="2 3">
    <name type="scientific">Rhodoferax lacus</name>
    <dbReference type="NCBI Taxonomy" id="2184758"/>
    <lineage>
        <taxon>Bacteria</taxon>
        <taxon>Pseudomonadati</taxon>
        <taxon>Pseudomonadota</taxon>
        <taxon>Betaproteobacteria</taxon>
        <taxon>Burkholderiales</taxon>
        <taxon>Comamonadaceae</taxon>
        <taxon>Rhodoferax</taxon>
    </lineage>
</organism>